<accession>A0A4V4RW18</accession>
<dbReference type="Proteomes" id="UP000309259">
    <property type="component" value="Unassembled WGS sequence"/>
</dbReference>
<comment type="caution">
    <text evidence="1">The sequence shown here is derived from an EMBL/GenBank/DDBJ whole genome shotgun (WGS) entry which is preliminary data.</text>
</comment>
<protein>
    <submittedName>
        <fullName evidence="1">PTS cellbiose transporter subunit IIC</fullName>
    </submittedName>
</protein>
<sequence length="26" mass="2923">MSPHHQPAPKDAGFHFVQASLLLTRH</sequence>
<evidence type="ECO:0000313" key="2">
    <source>
        <dbReference type="Proteomes" id="UP000309259"/>
    </source>
</evidence>
<proteinExistence type="predicted"/>
<gene>
    <name evidence="1" type="ORF">FAJ35_11795</name>
</gene>
<evidence type="ECO:0000313" key="1">
    <source>
        <dbReference type="EMBL" id="TIH98214.1"/>
    </source>
</evidence>
<dbReference type="AlphaFoldDB" id="A0A4V4RW18"/>
<reference evidence="1 2" key="1">
    <citation type="submission" date="2019-04" db="EMBL/GenBank/DDBJ databases">
        <title>Genome analysis of Streptococcus suis strain WUSS327.</title>
        <authorList>
            <person name="Chen H."/>
            <person name="Gao X."/>
            <person name="Wu Z."/>
        </authorList>
    </citation>
    <scope>NUCLEOTIDE SEQUENCE [LARGE SCALE GENOMIC DNA]</scope>
    <source>
        <strain evidence="1 2">WUSS327</strain>
    </source>
</reference>
<organism evidence="1 2">
    <name type="scientific">Streptococcus suis</name>
    <dbReference type="NCBI Taxonomy" id="1307"/>
    <lineage>
        <taxon>Bacteria</taxon>
        <taxon>Bacillati</taxon>
        <taxon>Bacillota</taxon>
        <taxon>Bacilli</taxon>
        <taxon>Lactobacillales</taxon>
        <taxon>Streptococcaceae</taxon>
        <taxon>Streptococcus</taxon>
    </lineage>
</organism>
<dbReference type="EMBL" id="SSXL01000080">
    <property type="protein sequence ID" value="TIH98214.1"/>
    <property type="molecule type" value="Genomic_DNA"/>
</dbReference>
<name>A0A4V4RW18_STRSU</name>